<reference evidence="1" key="1">
    <citation type="submission" date="2022-12" db="EMBL/GenBank/DDBJ databases">
        <authorList>
            <person name="Alioto T."/>
            <person name="Alioto T."/>
            <person name="Gomez Garrido J."/>
        </authorList>
    </citation>
    <scope>NUCLEOTIDE SEQUENCE</scope>
</reference>
<name>A0AA35LGC9_9SAUR</name>
<keyword evidence="2" id="KW-1185">Reference proteome</keyword>
<dbReference type="AlphaFoldDB" id="A0AA35LGC9"/>
<accession>A0AA35LGC9</accession>
<dbReference type="Proteomes" id="UP001178461">
    <property type="component" value="Chromosome 15"/>
</dbReference>
<protein>
    <submittedName>
        <fullName evidence="1">Uncharacterized protein</fullName>
    </submittedName>
</protein>
<evidence type="ECO:0000313" key="2">
    <source>
        <dbReference type="Proteomes" id="UP001178461"/>
    </source>
</evidence>
<proteinExistence type="predicted"/>
<dbReference type="PROSITE" id="PS51257">
    <property type="entry name" value="PROKAR_LIPOPROTEIN"/>
    <property type="match status" value="1"/>
</dbReference>
<gene>
    <name evidence="1" type="ORF">PODLI_1B021976</name>
</gene>
<evidence type="ECO:0000313" key="1">
    <source>
        <dbReference type="EMBL" id="CAI5795513.1"/>
    </source>
</evidence>
<dbReference type="EMBL" id="OX395141">
    <property type="protein sequence ID" value="CAI5795513.1"/>
    <property type="molecule type" value="Genomic_DNA"/>
</dbReference>
<organism evidence="1 2">
    <name type="scientific">Podarcis lilfordi</name>
    <name type="common">Lilford's wall lizard</name>
    <dbReference type="NCBI Taxonomy" id="74358"/>
    <lineage>
        <taxon>Eukaryota</taxon>
        <taxon>Metazoa</taxon>
        <taxon>Chordata</taxon>
        <taxon>Craniata</taxon>
        <taxon>Vertebrata</taxon>
        <taxon>Euteleostomi</taxon>
        <taxon>Lepidosauria</taxon>
        <taxon>Squamata</taxon>
        <taxon>Bifurcata</taxon>
        <taxon>Unidentata</taxon>
        <taxon>Episquamata</taxon>
        <taxon>Laterata</taxon>
        <taxon>Lacertibaenia</taxon>
        <taxon>Lacertidae</taxon>
        <taxon>Podarcis</taxon>
    </lineage>
</organism>
<sequence>MARITWDVSIFIQQFLIGCMGIEKSHGDGGNWHKRTRCGRCGGNISDPPPSSKPSAFPLKCTWVDICGSSNPPGFHIIEVVGEPAKALFSWLQNWK</sequence>